<comment type="similarity">
    <text evidence="1">Belongs to the UPF0213 family.</text>
</comment>
<keyword evidence="3" id="KW-0540">Nuclease</keyword>
<proteinExistence type="inferred from homology"/>
<dbReference type="KEGG" id="lut:Lupro_03745"/>
<keyword evidence="3" id="KW-0378">Hydrolase</keyword>
<reference evidence="3 4" key="2">
    <citation type="journal article" date="2016" name="Int. J. Syst. Evol. Microbiol.">
        <title>Lutibacter profundi sp. nov., isolated from a deep-sea hydrothermal system on the Arctic Mid-Ocean Ridge and emended description of the genus Lutibacter.</title>
        <authorList>
            <person name="Le Moine Bauer S."/>
            <person name="Roalkvam I."/>
            <person name="Steen I.H."/>
            <person name="Dahle H."/>
        </authorList>
    </citation>
    <scope>NUCLEOTIDE SEQUENCE [LARGE SCALE GENOMIC DNA]</scope>
    <source>
        <strain evidence="3 4">LP1</strain>
    </source>
</reference>
<dbReference type="InterPro" id="IPR035901">
    <property type="entry name" value="GIY-YIG_endonuc_sf"/>
</dbReference>
<dbReference type="EMBL" id="CP013355">
    <property type="protein sequence ID" value="AMC10417.1"/>
    <property type="molecule type" value="Genomic_DNA"/>
</dbReference>
<keyword evidence="3" id="KW-0255">Endonuclease</keyword>
<dbReference type="AlphaFoldDB" id="A0A109RN74"/>
<dbReference type="Pfam" id="PF01541">
    <property type="entry name" value="GIY-YIG"/>
    <property type="match status" value="1"/>
</dbReference>
<dbReference type="InterPro" id="IPR000305">
    <property type="entry name" value="GIY-YIG_endonuc"/>
</dbReference>
<evidence type="ECO:0000313" key="4">
    <source>
        <dbReference type="Proteomes" id="UP000059672"/>
    </source>
</evidence>
<dbReference type="SMART" id="SM00465">
    <property type="entry name" value="GIYc"/>
    <property type="match status" value="1"/>
</dbReference>
<dbReference type="PROSITE" id="PS50164">
    <property type="entry name" value="GIY_YIG"/>
    <property type="match status" value="1"/>
</dbReference>
<keyword evidence="4" id="KW-1185">Reference proteome</keyword>
<gene>
    <name evidence="3" type="ORF">Lupro_03745</name>
</gene>
<dbReference type="GO" id="GO:0004519">
    <property type="term" value="F:endonuclease activity"/>
    <property type="evidence" value="ECO:0007669"/>
    <property type="project" value="UniProtKB-KW"/>
</dbReference>
<dbReference type="PANTHER" id="PTHR34477:SF5">
    <property type="entry name" value="BSL5627 PROTEIN"/>
    <property type="match status" value="1"/>
</dbReference>
<sequence length="105" mass="12817">MIEFTEGIYSFYVYIITNTYRTTFYIGVTNNLNRRLQEHIKNTESTKKTFAAKYNLKYLVYYQKFGWVQQAIAREKELKGWRREKKLNLIRAFNPTFKSLNYLFE</sequence>
<dbReference type="STRING" id="1622118.Lupro_03745"/>
<dbReference type="Gene3D" id="3.40.1440.10">
    <property type="entry name" value="GIY-YIG endonuclease"/>
    <property type="match status" value="1"/>
</dbReference>
<dbReference type="CDD" id="cd10448">
    <property type="entry name" value="GIY-YIG_unchar_3"/>
    <property type="match status" value="1"/>
</dbReference>
<dbReference type="PATRIC" id="fig|1622118.3.peg.793"/>
<dbReference type="RefSeq" id="WP_068206407.1">
    <property type="nucleotide sequence ID" value="NZ_CP013355.1"/>
</dbReference>
<dbReference type="OrthoDB" id="9807770at2"/>
<feature type="domain" description="GIY-YIG" evidence="2">
    <location>
        <begin position="9"/>
        <end position="89"/>
    </location>
</feature>
<name>A0A109RN74_9FLAO</name>
<protein>
    <submittedName>
        <fullName evidence="3">Endonuclease</fullName>
    </submittedName>
</protein>
<dbReference type="SUPFAM" id="SSF82771">
    <property type="entry name" value="GIY-YIG endonuclease"/>
    <property type="match status" value="1"/>
</dbReference>
<accession>A0A109RN74</accession>
<dbReference type="PANTHER" id="PTHR34477">
    <property type="entry name" value="UPF0213 PROTEIN YHBQ"/>
    <property type="match status" value="1"/>
</dbReference>
<dbReference type="InterPro" id="IPR050190">
    <property type="entry name" value="UPF0213_domain"/>
</dbReference>
<dbReference type="Proteomes" id="UP000059672">
    <property type="component" value="Chromosome"/>
</dbReference>
<evidence type="ECO:0000259" key="2">
    <source>
        <dbReference type="PROSITE" id="PS50164"/>
    </source>
</evidence>
<reference evidence="4" key="1">
    <citation type="submission" date="2015-12" db="EMBL/GenBank/DDBJ databases">
        <title>Complete genome sequence of Lutibacter profundus strain LP1.</title>
        <authorList>
            <person name="Wissuwa J."/>
            <person name="Le Moine Bauer S."/>
            <person name="Stokke R."/>
            <person name="Dahle H."/>
            <person name="Steen I.H."/>
        </authorList>
    </citation>
    <scope>NUCLEOTIDE SEQUENCE [LARGE SCALE GENOMIC DNA]</scope>
    <source>
        <strain evidence="4">LP1</strain>
    </source>
</reference>
<evidence type="ECO:0000256" key="1">
    <source>
        <dbReference type="ARBA" id="ARBA00007435"/>
    </source>
</evidence>
<evidence type="ECO:0000313" key="3">
    <source>
        <dbReference type="EMBL" id="AMC10417.1"/>
    </source>
</evidence>
<organism evidence="3 4">
    <name type="scientific">Lutibacter profundi</name>
    <dbReference type="NCBI Taxonomy" id="1622118"/>
    <lineage>
        <taxon>Bacteria</taxon>
        <taxon>Pseudomonadati</taxon>
        <taxon>Bacteroidota</taxon>
        <taxon>Flavobacteriia</taxon>
        <taxon>Flavobacteriales</taxon>
        <taxon>Flavobacteriaceae</taxon>
        <taxon>Lutibacter</taxon>
    </lineage>
</organism>